<evidence type="ECO:0000313" key="2">
    <source>
        <dbReference type="Proteomes" id="UP000253209"/>
    </source>
</evidence>
<reference evidence="1 2" key="1">
    <citation type="submission" date="2018-05" db="EMBL/GenBank/DDBJ databases">
        <title>Mucilaginibacter hurinus sp. nov., isolated from briquette warehouse soil.</title>
        <authorList>
            <person name="Choi L."/>
        </authorList>
    </citation>
    <scope>NUCLEOTIDE SEQUENCE [LARGE SCALE GENOMIC DNA]</scope>
    <source>
        <strain evidence="1 2">ZR32</strain>
    </source>
</reference>
<keyword evidence="2" id="KW-1185">Reference proteome</keyword>
<accession>A0A367GM39</accession>
<evidence type="ECO:0000313" key="1">
    <source>
        <dbReference type="EMBL" id="RCH54542.1"/>
    </source>
</evidence>
<sequence length="253" mass="28184">MAFKQGFVTEAPRTKADTSYYHKQQRQPFKGTKINKMKKSILILTAITTLFLGACKKDKDNKPGGGDTYQPFTKNSVWKYRNTIKVLGNTITDTTTNTMTDTVKTFNGKKFYVVTSADNSDTSSTYIGLNNNVYSTYIEAGDEGVLEIAYLNDTKAVGESWETTATMEIEGEEVEAKIKTTIVEKGISKTILDKAYNNVIHTKVELQVKLGENFQTLSTSEYFVAKNVGIIGNYVKQGGVEVSKSELFNYTIK</sequence>
<organism evidence="1 2">
    <name type="scientific">Mucilaginibacter hurinus</name>
    <dbReference type="NCBI Taxonomy" id="2201324"/>
    <lineage>
        <taxon>Bacteria</taxon>
        <taxon>Pseudomonadati</taxon>
        <taxon>Bacteroidota</taxon>
        <taxon>Sphingobacteriia</taxon>
        <taxon>Sphingobacteriales</taxon>
        <taxon>Sphingobacteriaceae</taxon>
        <taxon>Mucilaginibacter</taxon>
    </lineage>
</organism>
<dbReference type="Proteomes" id="UP000253209">
    <property type="component" value="Unassembled WGS sequence"/>
</dbReference>
<protein>
    <submittedName>
        <fullName evidence="1">Uncharacterized protein</fullName>
    </submittedName>
</protein>
<dbReference type="EMBL" id="QGDC01000006">
    <property type="protein sequence ID" value="RCH54542.1"/>
    <property type="molecule type" value="Genomic_DNA"/>
</dbReference>
<proteinExistence type="predicted"/>
<dbReference type="AlphaFoldDB" id="A0A367GM39"/>
<gene>
    <name evidence="1" type="ORF">DJ568_12025</name>
</gene>
<comment type="caution">
    <text evidence="1">The sequence shown here is derived from an EMBL/GenBank/DDBJ whole genome shotgun (WGS) entry which is preliminary data.</text>
</comment>
<name>A0A367GM39_9SPHI</name>